<dbReference type="EMBL" id="CAJVQA010034156">
    <property type="protein sequence ID" value="CAG8805375.1"/>
    <property type="molecule type" value="Genomic_DNA"/>
</dbReference>
<organism evidence="1 2">
    <name type="scientific">Cetraspora pellucida</name>
    <dbReference type="NCBI Taxonomy" id="1433469"/>
    <lineage>
        <taxon>Eukaryota</taxon>
        <taxon>Fungi</taxon>
        <taxon>Fungi incertae sedis</taxon>
        <taxon>Mucoromycota</taxon>
        <taxon>Glomeromycotina</taxon>
        <taxon>Glomeromycetes</taxon>
        <taxon>Diversisporales</taxon>
        <taxon>Gigasporaceae</taxon>
        <taxon>Cetraspora</taxon>
    </lineage>
</organism>
<sequence>LFDAKHAQASEYKNEFYADGGKLFCHVCKITIDHTCKLIIDNHRISKKHQSNLKLKNTTSQKSHQITITSCHKVLSEHKQINVDLINTLTAANIPLEKVEKLKTLFLNKYYPNLPPIENPIDLENLNIPNTIRSILPPLSIKTRWNTWF</sequence>
<comment type="caution">
    <text evidence="1">The sequence shown here is derived from an EMBL/GenBank/DDBJ whole genome shotgun (WGS) entry which is preliminary data.</text>
</comment>
<evidence type="ECO:0000313" key="1">
    <source>
        <dbReference type="EMBL" id="CAG8805375.1"/>
    </source>
</evidence>
<name>A0A9N9K2A3_9GLOM</name>
<reference evidence="1" key="1">
    <citation type="submission" date="2021-06" db="EMBL/GenBank/DDBJ databases">
        <authorList>
            <person name="Kallberg Y."/>
            <person name="Tangrot J."/>
            <person name="Rosling A."/>
        </authorList>
    </citation>
    <scope>NUCLEOTIDE SEQUENCE</scope>
    <source>
        <strain evidence="1">FL966</strain>
    </source>
</reference>
<dbReference type="OrthoDB" id="2349701at2759"/>
<accession>A0A9N9K2A3</accession>
<gene>
    <name evidence="1" type="ORF">CPELLU_LOCUS18099</name>
</gene>
<proteinExistence type="predicted"/>
<dbReference type="Proteomes" id="UP000789759">
    <property type="component" value="Unassembled WGS sequence"/>
</dbReference>
<keyword evidence="2" id="KW-1185">Reference proteome</keyword>
<feature type="non-terminal residue" evidence="1">
    <location>
        <position position="1"/>
    </location>
</feature>
<protein>
    <submittedName>
        <fullName evidence="1">22675_t:CDS:1</fullName>
    </submittedName>
</protein>
<dbReference type="AlphaFoldDB" id="A0A9N9K2A3"/>
<evidence type="ECO:0000313" key="2">
    <source>
        <dbReference type="Proteomes" id="UP000789759"/>
    </source>
</evidence>